<dbReference type="OMA" id="FACYTND"/>
<dbReference type="Proteomes" id="UP000318571">
    <property type="component" value="Chromosome 10"/>
</dbReference>
<dbReference type="InterPro" id="IPR033468">
    <property type="entry name" value="Metaxin_GST"/>
</dbReference>
<dbReference type="SUPFAM" id="SSF47616">
    <property type="entry name" value="GST C-terminal domain-like"/>
    <property type="match status" value="1"/>
</dbReference>
<evidence type="ECO:0000313" key="4">
    <source>
        <dbReference type="Proteomes" id="UP000318571"/>
    </source>
</evidence>
<evidence type="ECO:0000256" key="1">
    <source>
        <dbReference type="SAM" id="MobiDB-lite"/>
    </source>
</evidence>
<name>A0A553NDX2_TIGCA</name>
<protein>
    <recommendedName>
        <fullName evidence="2">Metaxin glutathione S-transferase domain-containing protein</fullName>
    </recommendedName>
</protein>
<dbReference type="InterPro" id="IPR036282">
    <property type="entry name" value="Glutathione-S-Trfase_C_sf"/>
</dbReference>
<comment type="caution">
    <text evidence="3">The sequence shown here is derived from an EMBL/GenBank/DDBJ whole genome shotgun (WGS) entry which is preliminary data.</text>
</comment>
<dbReference type="Gene3D" id="1.20.1050.10">
    <property type="match status" value="1"/>
</dbReference>
<organism evidence="3 4">
    <name type="scientific">Tigriopus californicus</name>
    <name type="common">Marine copepod</name>
    <dbReference type="NCBI Taxonomy" id="6832"/>
    <lineage>
        <taxon>Eukaryota</taxon>
        <taxon>Metazoa</taxon>
        <taxon>Ecdysozoa</taxon>
        <taxon>Arthropoda</taxon>
        <taxon>Crustacea</taxon>
        <taxon>Multicrustacea</taxon>
        <taxon>Hexanauplia</taxon>
        <taxon>Copepoda</taxon>
        <taxon>Harpacticoida</taxon>
        <taxon>Harpacticidae</taxon>
        <taxon>Tigriopus</taxon>
    </lineage>
</organism>
<proteinExistence type="predicted"/>
<sequence length="196" mass="23135">MQWFNRDMNDTIKGFQINLQQMTGSKLPNGLLNFMMKHTYFRKNMKRLKAAGFACYTNDEVDEMGKADLKVLSELLGEKEFFFGDEPRSLDLKAFVWLAMMLNVDDSVKCPLRDFIKEECPNLVGVYTRMKDRAWGDHWEEATGEKLDMNPHIPKPEPPKEEEKKEDEKEKDEEKKEEEAKENKDEEKEKDNKEDK</sequence>
<dbReference type="AlphaFoldDB" id="A0A553NDX2"/>
<dbReference type="EMBL" id="VCGU01000458">
    <property type="protein sequence ID" value="TRY63549.1"/>
    <property type="molecule type" value="Genomic_DNA"/>
</dbReference>
<gene>
    <name evidence="3" type="ORF">TCAL_08205</name>
</gene>
<dbReference type="Pfam" id="PF17171">
    <property type="entry name" value="GST_C_6"/>
    <property type="match status" value="1"/>
</dbReference>
<feature type="region of interest" description="Disordered" evidence="1">
    <location>
        <begin position="142"/>
        <end position="196"/>
    </location>
</feature>
<keyword evidence="4" id="KW-1185">Reference proteome</keyword>
<dbReference type="CDD" id="cd03193">
    <property type="entry name" value="GST_C_Metaxin"/>
    <property type="match status" value="1"/>
</dbReference>
<evidence type="ECO:0000313" key="3">
    <source>
        <dbReference type="EMBL" id="TRY63549.1"/>
    </source>
</evidence>
<reference evidence="3 4" key="1">
    <citation type="journal article" date="2018" name="Nat. Ecol. Evol.">
        <title>Genomic signatures of mitonuclear coevolution across populations of Tigriopus californicus.</title>
        <authorList>
            <person name="Barreto F.S."/>
            <person name="Watson E.T."/>
            <person name="Lima T.G."/>
            <person name="Willett C.S."/>
            <person name="Edmands S."/>
            <person name="Li W."/>
            <person name="Burton R.S."/>
        </authorList>
    </citation>
    <scope>NUCLEOTIDE SEQUENCE [LARGE SCALE GENOMIC DNA]</scope>
    <source>
        <strain evidence="3 4">San Diego</strain>
    </source>
</reference>
<dbReference type="PANTHER" id="PTHR12289:SF41">
    <property type="entry name" value="FAILED AXON CONNECTIONS-RELATED"/>
    <property type="match status" value="1"/>
</dbReference>
<dbReference type="PANTHER" id="PTHR12289">
    <property type="entry name" value="METAXIN RELATED"/>
    <property type="match status" value="1"/>
</dbReference>
<accession>A0A553NDX2</accession>
<dbReference type="GO" id="GO:0005737">
    <property type="term" value="C:cytoplasm"/>
    <property type="evidence" value="ECO:0007669"/>
    <property type="project" value="TreeGrafter"/>
</dbReference>
<evidence type="ECO:0000259" key="2">
    <source>
        <dbReference type="Pfam" id="PF17171"/>
    </source>
</evidence>
<feature type="domain" description="Metaxin glutathione S-transferase" evidence="2">
    <location>
        <begin position="65"/>
        <end position="130"/>
    </location>
</feature>
<dbReference type="InterPro" id="IPR050931">
    <property type="entry name" value="Mito_Protein_Transport_Metaxin"/>
</dbReference>